<dbReference type="Gene3D" id="3.90.1530.10">
    <property type="entry name" value="Conserved hypothetical protein from pyrococcus furiosus pfu- 392566-001, ParB domain"/>
    <property type="match status" value="1"/>
</dbReference>
<dbReference type="SUPFAM" id="SSF110849">
    <property type="entry name" value="ParB/Sulfiredoxin"/>
    <property type="match status" value="1"/>
</dbReference>
<name>A0A075GZ21_9ARCH</name>
<evidence type="ECO:0000313" key="1">
    <source>
        <dbReference type="EMBL" id="AIF09176.1"/>
    </source>
</evidence>
<organism evidence="1">
    <name type="scientific">uncultured marine thaumarchaeote KM3_35_D03</name>
    <dbReference type="NCBI Taxonomy" id="1456132"/>
    <lineage>
        <taxon>Archaea</taxon>
        <taxon>Nitrososphaerota</taxon>
        <taxon>environmental samples</taxon>
    </lineage>
</organism>
<dbReference type="InterPro" id="IPR036086">
    <property type="entry name" value="ParB/Sulfiredoxin_sf"/>
</dbReference>
<dbReference type="AlphaFoldDB" id="A0A075GZ21"/>
<reference evidence="1" key="1">
    <citation type="journal article" date="2014" name="Genome Biol. Evol.">
        <title>Pangenome evidence for extensive interdomain horizontal transfer affecting lineage core and shell genes in uncultured planktonic thaumarchaeota and euryarchaeota.</title>
        <authorList>
            <person name="Deschamps P."/>
            <person name="Zivanovic Y."/>
            <person name="Moreira D."/>
            <person name="Rodriguez-Valera F."/>
            <person name="Lopez-Garcia P."/>
        </authorList>
    </citation>
    <scope>NUCLEOTIDE SEQUENCE</scope>
</reference>
<sequence>MFSYTMVQSKQPCIPLYKKCLMLIDLIQQRSVKMSFLSPKILLTKNRKDIEYRVEFLRSVLESGLSLQNTLYYQFIADHDKTITEDAEMASKDFISLYHNIKKNKILEPIAIGYYPKKTIKTRYILNKKKNWVDIRNENGFQVINGAHRLAVALFLNLDKIPVRIYRSLSFEIPNYTDYIRIKEPEYLKQIKQ</sequence>
<evidence type="ECO:0008006" key="2">
    <source>
        <dbReference type="Google" id="ProtNLM"/>
    </source>
</evidence>
<accession>A0A075GZ21</accession>
<proteinExistence type="predicted"/>
<dbReference type="EMBL" id="KF900854">
    <property type="protein sequence ID" value="AIF09176.1"/>
    <property type="molecule type" value="Genomic_DNA"/>
</dbReference>
<protein>
    <recommendedName>
        <fullName evidence="2">ParB/Sulfiredoxin domain-containing protein</fullName>
    </recommendedName>
</protein>